<dbReference type="Pfam" id="PF00155">
    <property type="entry name" value="Aminotran_1_2"/>
    <property type="match status" value="1"/>
</dbReference>
<dbReference type="RefSeq" id="WP_284484031.1">
    <property type="nucleotide sequence ID" value="NZ_JASNJE010000003.1"/>
</dbReference>
<protein>
    <recommendedName>
        <fullName evidence="2">cysteine-S-conjugate beta-lyase</fullName>
        <ecNumber evidence="2">4.4.1.13</ecNumber>
    </recommendedName>
</protein>
<reference evidence="7 8" key="1">
    <citation type="submission" date="2023-05" db="EMBL/GenBank/DDBJ databases">
        <title>Sedimentitalea sp. nov. JM2-8.</title>
        <authorList>
            <person name="Huang J."/>
        </authorList>
    </citation>
    <scope>NUCLEOTIDE SEQUENCE [LARGE SCALE GENOMIC DNA]</scope>
    <source>
        <strain evidence="7 8">JM2-8</strain>
    </source>
</reference>
<dbReference type="PANTHER" id="PTHR43525">
    <property type="entry name" value="PROTEIN MALY"/>
    <property type="match status" value="1"/>
</dbReference>
<dbReference type="NCBIfam" id="TIGR04350">
    <property type="entry name" value="C_S_lyase_PatB"/>
    <property type="match status" value="1"/>
</dbReference>
<evidence type="ECO:0000256" key="4">
    <source>
        <dbReference type="ARBA" id="ARBA00023239"/>
    </source>
</evidence>
<feature type="domain" description="Aminotransferase class I/classII large" evidence="6">
    <location>
        <begin position="40"/>
        <end position="382"/>
    </location>
</feature>
<sequence length="390" mass="43570">MTFNDPIDRRGTHSSKWDKMETLFGVSPDDGLAMWTADSDYPTAPCVIEAVQRAAAHGAFGYVWEYPEYLAAIQWWMKTRHRWEIDTDWILTTQGLGNAIALCLDVFSDPGDGAVIFTPVYHEFAMKIRKSGREVVECPLVRGQNTYVLDLEDAQNRLTGNEKLLIWSSPQNPSGRIWTREELRAIGAFAARNGLILVCDEIHHDLIMPGNSFLPMDLASPETRASTVFLTAASKTFNIAGLRTGNMIIPDPDLRAAIRARLRALDYSPNSLGMMMIEAAYSPAGAEWADAQNRHLDGNRHLFDETVNAIPGLWSMPLQATYLAWVDFSGTGLTDPEIETRLRENARIATSPGPGFGTGGERFQRFNLATQRYRVEEACTRLRAAFSDLH</sequence>
<comment type="cofactor">
    <cofactor evidence="1">
        <name>pyridoxal 5'-phosphate</name>
        <dbReference type="ChEBI" id="CHEBI:597326"/>
    </cofactor>
</comment>
<keyword evidence="4 7" id="KW-0456">Lyase</keyword>
<accession>A0ABT7FB54</accession>
<dbReference type="GO" id="GO:0016829">
    <property type="term" value="F:lyase activity"/>
    <property type="evidence" value="ECO:0007669"/>
    <property type="project" value="UniProtKB-KW"/>
</dbReference>
<evidence type="ECO:0000256" key="1">
    <source>
        <dbReference type="ARBA" id="ARBA00001933"/>
    </source>
</evidence>
<dbReference type="Gene3D" id="3.40.640.10">
    <property type="entry name" value="Type I PLP-dependent aspartate aminotransferase-like (Major domain)"/>
    <property type="match status" value="1"/>
</dbReference>
<comment type="similarity">
    <text evidence="5">Belongs to the class-II pyridoxal-phosphate-dependent aminotransferase family. MalY/PatB cystathionine beta-lyase subfamily.</text>
</comment>
<keyword evidence="8" id="KW-1185">Reference proteome</keyword>
<dbReference type="InterPro" id="IPR015421">
    <property type="entry name" value="PyrdxlP-dep_Trfase_major"/>
</dbReference>
<evidence type="ECO:0000256" key="2">
    <source>
        <dbReference type="ARBA" id="ARBA00012224"/>
    </source>
</evidence>
<comment type="caution">
    <text evidence="7">The sequence shown here is derived from an EMBL/GenBank/DDBJ whole genome shotgun (WGS) entry which is preliminary data.</text>
</comment>
<dbReference type="CDD" id="cd00609">
    <property type="entry name" value="AAT_like"/>
    <property type="match status" value="1"/>
</dbReference>
<dbReference type="InterPro" id="IPR027619">
    <property type="entry name" value="C-S_lyase_PatB-like"/>
</dbReference>
<dbReference type="InterPro" id="IPR015424">
    <property type="entry name" value="PyrdxlP-dep_Trfase"/>
</dbReference>
<evidence type="ECO:0000259" key="6">
    <source>
        <dbReference type="Pfam" id="PF00155"/>
    </source>
</evidence>
<proteinExistence type="inferred from homology"/>
<dbReference type="PANTHER" id="PTHR43525:SF1">
    <property type="entry name" value="PROTEIN MALY"/>
    <property type="match status" value="1"/>
</dbReference>
<dbReference type="SUPFAM" id="SSF53383">
    <property type="entry name" value="PLP-dependent transferases"/>
    <property type="match status" value="1"/>
</dbReference>
<name>A0ABT7FB54_9RHOB</name>
<keyword evidence="3" id="KW-0663">Pyridoxal phosphate</keyword>
<dbReference type="EMBL" id="JASNJE010000003">
    <property type="protein sequence ID" value="MDK3072074.1"/>
    <property type="molecule type" value="Genomic_DNA"/>
</dbReference>
<organism evidence="7 8">
    <name type="scientific">Sedimentitalea xiamensis</name>
    <dbReference type="NCBI Taxonomy" id="3050037"/>
    <lineage>
        <taxon>Bacteria</taxon>
        <taxon>Pseudomonadati</taxon>
        <taxon>Pseudomonadota</taxon>
        <taxon>Alphaproteobacteria</taxon>
        <taxon>Rhodobacterales</taxon>
        <taxon>Paracoccaceae</taxon>
        <taxon>Sedimentitalea</taxon>
    </lineage>
</organism>
<evidence type="ECO:0000256" key="3">
    <source>
        <dbReference type="ARBA" id="ARBA00022898"/>
    </source>
</evidence>
<evidence type="ECO:0000256" key="5">
    <source>
        <dbReference type="ARBA" id="ARBA00037974"/>
    </source>
</evidence>
<dbReference type="InterPro" id="IPR004839">
    <property type="entry name" value="Aminotransferase_I/II_large"/>
</dbReference>
<dbReference type="Proteomes" id="UP001227126">
    <property type="component" value="Unassembled WGS sequence"/>
</dbReference>
<gene>
    <name evidence="7" type="ORF">QO034_03040</name>
</gene>
<evidence type="ECO:0000313" key="7">
    <source>
        <dbReference type="EMBL" id="MDK3072074.1"/>
    </source>
</evidence>
<dbReference type="InterPro" id="IPR015422">
    <property type="entry name" value="PyrdxlP-dep_Trfase_small"/>
</dbReference>
<dbReference type="Gene3D" id="3.90.1150.10">
    <property type="entry name" value="Aspartate Aminotransferase, domain 1"/>
    <property type="match status" value="1"/>
</dbReference>
<dbReference type="EC" id="4.4.1.13" evidence="2"/>
<evidence type="ECO:0000313" key="8">
    <source>
        <dbReference type="Proteomes" id="UP001227126"/>
    </source>
</evidence>
<dbReference type="InterPro" id="IPR051798">
    <property type="entry name" value="Class-II_PLP-Dep_Aminotrans"/>
</dbReference>